<dbReference type="KEGG" id="nak:EH165_10110"/>
<sequence length="362" mass="39470">MPLRGAQRSQSGALHNLPANSSTYQRFQPKGHRVMTNETNTTEVAPGLMRIVAPIGERFIASYLFRGEEASLIVDTGFDSSAREVFIPALESLGVTPESLKYVVSTHCDFDHTGGNAAFREWSPNATFVAGEADRHQTESVEALIVERYGELACHGVDETEESKAGIRAATQLTRVDVGMRGEETFRLSEDWKVCLVHTPGHSYGSVSIWDPRSRAFVIGDAVLGATVPLANGEPAFPPTYRYLDDYLATVALVRKFAPALLLTSHYRVMDAEAATDFLDETTKFVDELQSSIDSQLAEGPQTLTSIINGAAPLFGPWDPTAWPYLGLPVYGHVERMQARGELEIDHSTTPPTVRSVAGVAS</sequence>
<keyword evidence="3" id="KW-0378">Hydrolase</keyword>
<reference evidence="3 4" key="2">
    <citation type="submission" date="2018-12" db="EMBL/GenBank/DDBJ databases">
        <title>Nakamurella antarcticus sp. nov., isolated from Antarctica South Shetland Islands soil.</title>
        <authorList>
            <person name="Peng F."/>
        </authorList>
    </citation>
    <scope>NUCLEOTIDE SEQUENCE [LARGE SCALE GENOMIC DNA]</scope>
    <source>
        <strain evidence="3 4">S14-144</strain>
    </source>
</reference>
<evidence type="ECO:0000313" key="4">
    <source>
        <dbReference type="Proteomes" id="UP000268084"/>
    </source>
</evidence>
<dbReference type="InterPro" id="IPR050855">
    <property type="entry name" value="NDM-1-like"/>
</dbReference>
<reference evidence="3 4" key="1">
    <citation type="submission" date="2018-11" db="EMBL/GenBank/DDBJ databases">
        <authorList>
            <person name="Da X."/>
        </authorList>
    </citation>
    <scope>NUCLEOTIDE SEQUENCE [LARGE SCALE GENOMIC DNA]</scope>
    <source>
        <strain evidence="3 4">S14-144</strain>
    </source>
</reference>
<dbReference type="Pfam" id="PF00753">
    <property type="entry name" value="Lactamase_B"/>
    <property type="match status" value="1"/>
</dbReference>
<feature type="domain" description="Metallo-beta-lactamase" evidence="2">
    <location>
        <begin position="59"/>
        <end position="266"/>
    </location>
</feature>
<name>A0A3G8ZMR4_9ACTN</name>
<dbReference type="InterPro" id="IPR036866">
    <property type="entry name" value="RibonucZ/Hydroxyglut_hydro"/>
</dbReference>
<evidence type="ECO:0000256" key="1">
    <source>
        <dbReference type="SAM" id="MobiDB-lite"/>
    </source>
</evidence>
<dbReference type="OrthoDB" id="3196337at2"/>
<gene>
    <name evidence="3" type="ORF">EH165_10110</name>
</gene>
<dbReference type="EMBL" id="CP034170">
    <property type="protein sequence ID" value="AZI58438.1"/>
    <property type="molecule type" value="Genomic_DNA"/>
</dbReference>
<dbReference type="Proteomes" id="UP000268084">
    <property type="component" value="Chromosome"/>
</dbReference>
<dbReference type="SUPFAM" id="SSF56281">
    <property type="entry name" value="Metallo-hydrolase/oxidoreductase"/>
    <property type="match status" value="1"/>
</dbReference>
<protein>
    <submittedName>
        <fullName evidence="3">MBL fold metallo-hydrolase</fullName>
    </submittedName>
</protein>
<dbReference type="PANTHER" id="PTHR42951">
    <property type="entry name" value="METALLO-BETA-LACTAMASE DOMAIN-CONTAINING"/>
    <property type="match status" value="1"/>
</dbReference>
<dbReference type="InterPro" id="IPR001279">
    <property type="entry name" value="Metallo-B-lactamas"/>
</dbReference>
<feature type="compositionally biased region" description="Polar residues" evidence="1">
    <location>
        <begin position="7"/>
        <end position="26"/>
    </location>
</feature>
<accession>A0A3G8ZMR4</accession>
<dbReference type="Gene3D" id="3.60.15.10">
    <property type="entry name" value="Ribonuclease Z/Hydroxyacylglutathione hydrolase-like"/>
    <property type="match status" value="1"/>
</dbReference>
<organism evidence="3 4">
    <name type="scientific">Nakamurella antarctica</name>
    <dbReference type="NCBI Taxonomy" id="1902245"/>
    <lineage>
        <taxon>Bacteria</taxon>
        <taxon>Bacillati</taxon>
        <taxon>Actinomycetota</taxon>
        <taxon>Actinomycetes</taxon>
        <taxon>Nakamurellales</taxon>
        <taxon>Nakamurellaceae</taxon>
        <taxon>Nakamurella</taxon>
    </lineage>
</organism>
<evidence type="ECO:0000259" key="2">
    <source>
        <dbReference type="SMART" id="SM00849"/>
    </source>
</evidence>
<dbReference type="SMART" id="SM00849">
    <property type="entry name" value="Lactamase_B"/>
    <property type="match status" value="1"/>
</dbReference>
<proteinExistence type="predicted"/>
<dbReference type="AlphaFoldDB" id="A0A3G8ZMR4"/>
<dbReference type="GO" id="GO:0016787">
    <property type="term" value="F:hydrolase activity"/>
    <property type="evidence" value="ECO:0007669"/>
    <property type="project" value="UniProtKB-KW"/>
</dbReference>
<keyword evidence="4" id="KW-1185">Reference proteome</keyword>
<dbReference type="PANTHER" id="PTHR42951:SF17">
    <property type="entry name" value="METALLO-BETA-LACTAMASE DOMAIN-CONTAINING PROTEIN"/>
    <property type="match status" value="1"/>
</dbReference>
<feature type="region of interest" description="Disordered" evidence="1">
    <location>
        <begin position="1"/>
        <end position="30"/>
    </location>
</feature>
<evidence type="ECO:0000313" key="3">
    <source>
        <dbReference type="EMBL" id="AZI58438.1"/>
    </source>
</evidence>